<keyword evidence="2" id="KW-1185">Reference proteome</keyword>
<sequence length="84" mass="8891">MKKTIFLITLAIALVFIGCSKDDDGGSKCDSCTLAGEKLEICDNGDGTYDIKGGGETETITEEDLDGATPKAFIESICDFNIGF</sequence>
<gene>
    <name evidence="1" type="ORF">FVB32_05230</name>
</gene>
<organism evidence="1 2">
    <name type="scientific">Flagellimonas hymeniacidonis</name>
    <dbReference type="NCBI Taxonomy" id="2603628"/>
    <lineage>
        <taxon>Bacteria</taxon>
        <taxon>Pseudomonadati</taxon>
        <taxon>Bacteroidota</taxon>
        <taxon>Flavobacteriia</taxon>
        <taxon>Flavobacteriales</taxon>
        <taxon>Flavobacteriaceae</taxon>
        <taxon>Flagellimonas</taxon>
    </lineage>
</organism>
<dbReference type="RefSeq" id="WP_147741858.1">
    <property type="nucleotide sequence ID" value="NZ_VRUR01000001.1"/>
</dbReference>
<accession>A0A5C8V7K7</accession>
<dbReference type="EMBL" id="VRUR01000001">
    <property type="protein sequence ID" value="TXN37692.1"/>
    <property type="molecule type" value="Genomic_DNA"/>
</dbReference>
<name>A0A5C8V7K7_9FLAO</name>
<dbReference type="PROSITE" id="PS51257">
    <property type="entry name" value="PROKAR_LIPOPROTEIN"/>
    <property type="match status" value="1"/>
</dbReference>
<evidence type="ECO:0000313" key="2">
    <source>
        <dbReference type="Proteomes" id="UP000321456"/>
    </source>
</evidence>
<evidence type="ECO:0008006" key="3">
    <source>
        <dbReference type="Google" id="ProtNLM"/>
    </source>
</evidence>
<reference evidence="1 2" key="1">
    <citation type="submission" date="2019-08" db="EMBL/GenBank/DDBJ databases">
        <title>Professor.</title>
        <authorList>
            <person name="Park J.S."/>
        </authorList>
    </citation>
    <scope>NUCLEOTIDE SEQUENCE [LARGE SCALE GENOMIC DNA]</scope>
    <source>
        <strain evidence="1 2">176CP5-101</strain>
    </source>
</reference>
<evidence type="ECO:0000313" key="1">
    <source>
        <dbReference type="EMBL" id="TXN37692.1"/>
    </source>
</evidence>
<protein>
    <recommendedName>
        <fullName evidence="3">Lipoprotein</fullName>
    </recommendedName>
</protein>
<comment type="caution">
    <text evidence="1">The sequence shown here is derived from an EMBL/GenBank/DDBJ whole genome shotgun (WGS) entry which is preliminary data.</text>
</comment>
<dbReference type="Proteomes" id="UP000321456">
    <property type="component" value="Unassembled WGS sequence"/>
</dbReference>
<proteinExistence type="predicted"/>
<dbReference type="AlphaFoldDB" id="A0A5C8V7K7"/>